<accession>A0A822YJK1</accession>
<evidence type="ECO:0000313" key="1">
    <source>
        <dbReference type="EMBL" id="DAD31489.1"/>
    </source>
</evidence>
<comment type="caution">
    <text evidence="1">The sequence shown here is derived from an EMBL/GenBank/DDBJ whole genome shotgun (WGS) entry which is preliminary data.</text>
</comment>
<protein>
    <submittedName>
        <fullName evidence="1">Uncharacterized protein</fullName>
    </submittedName>
</protein>
<name>A0A822YJK1_NELNU</name>
<organism evidence="1 3">
    <name type="scientific">Nelumbo nucifera</name>
    <name type="common">Sacred lotus</name>
    <dbReference type="NCBI Taxonomy" id="4432"/>
    <lineage>
        <taxon>Eukaryota</taxon>
        <taxon>Viridiplantae</taxon>
        <taxon>Streptophyta</taxon>
        <taxon>Embryophyta</taxon>
        <taxon>Tracheophyta</taxon>
        <taxon>Spermatophyta</taxon>
        <taxon>Magnoliopsida</taxon>
        <taxon>Proteales</taxon>
        <taxon>Nelumbonaceae</taxon>
        <taxon>Nelumbo</taxon>
    </lineage>
</organism>
<sequence length="42" mass="4520">MALASTGETLSLLWISLNRLVDFALHRTTQTSNVKVSSVDSG</sequence>
<dbReference type="AlphaFoldDB" id="A0A822YJK1"/>
<gene>
    <name evidence="1" type="ORF">HUJ06_010340</name>
    <name evidence="2" type="ORF">HUJ06_010342</name>
</gene>
<evidence type="ECO:0000313" key="3">
    <source>
        <dbReference type="Proteomes" id="UP000607653"/>
    </source>
</evidence>
<keyword evidence="3" id="KW-1185">Reference proteome</keyword>
<proteinExistence type="predicted"/>
<dbReference type="Proteomes" id="UP000607653">
    <property type="component" value="Unassembled WGS sequence"/>
</dbReference>
<evidence type="ECO:0000313" key="2">
    <source>
        <dbReference type="EMBL" id="DAD31490.1"/>
    </source>
</evidence>
<dbReference type="EMBL" id="DUZY01000003">
    <property type="protein sequence ID" value="DAD31489.1"/>
    <property type="molecule type" value="Genomic_DNA"/>
</dbReference>
<reference evidence="1 3" key="1">
    <citation type="journal article" date="2020" name="Mol. Biol. Evol.">
        <title>Distinct Expression and Methylation Patterns for Genes with Different Fates following a Single Whole-Genome Duplication in Flowering Plants.</title>
        <authorList>
            <person name="Shi T."/>
            <person name="Rahmani R.S."/>
            <person name="Gugger P.F."/>
            <person name="Wang M."/>
            <person name="Li H."/>
            <person name="Zhang Y."/>
            <person name="Li Z."/>
            <person name="Wang Q."/>
            <person name="Van de Peer Y."/>
            <person name="Marchal K."/>
            <person name="Chen J."/>
        </authorList>
    </citation>
    <scope>NUCLEOTIDE SEQUENCE [LARGE SCALE GENOMIC DNA]</scope>
    <source>
        <tissue evidence="1">Leaf</tissue>
    </source>
</reference>
<dbReference type="EMBL" id="DUZY01000003">
    <property type="protein sequence ID" value="DAD31490.1"/>
    <property type="molecule type" value="Genomic_DNA"/>
</dbReference>